<name>A0A1Y1WQS1_9FUNG</name>
<dbReference type="InParanoid" id="A0A1Y1WQS1"/>
<dbReference type="Gene3D" id="3.50.4.10">
    <property type="entry name" value="Hepatocyte Growth Factor"/>
    <property type="match status" value="1"/>
</dbReference>
<organism evidence="2 3">
    <name type="scientific">Basidiobolus meristosporus CBS 931.73</name>
    <dbReference type="NCBI Taxonomy" id="1314790"/>
    <lineage>
        <taxon>Eukaryota</taxon>
        <taxon>Fungi</taxon>
        <taxon>Fungi incertae sedis</taxon>
        <taxon>Zoopagomycota</taxon>
        <taxon>Entomophthoromycotina</taxon>
        <taxon>Basidiobolomycetes</taxon>
        <taxon>Basidiobolales</taxon>
        <taxon>Basidiobolaceae</taxon>
        <taxon>Basidiobolus</taxon>
    </lineage>
</organism>
<evidence type="ECO:0000313" key="3">
    <source>
        <dbReference type="Proteomes" id="UP000193498"/>
    </source>
</evidence>
<dbReference type="EMBL" id="MCFE01000981">
    <property type="protein sequence ID" value="ORX75883.1"/>
    <property type="molecule type" value="Genomic_DNA"/>
</dbReference>
<proteinExistence type="predicted"/>
<dbReference type="InterPro" id="IPR003609">
    <property type="entry name" value="Pan_app"/>
</dbReference>
<dbReference type="AlphaFoldDB" id="A0A1Y1WQS1"/>
<evidence type="ECO:0000313" key="2">
    <source>
        <dbReference type="EMBL" id="ORX75883.1"/>
    </source>
</evidence>
<reference evidence="2 3" key="1">
    <citation type="submission" date="2016-07" db="EMBL/GenBank/DDBJ databases">
        <title>Pervasive Adenine N6-methylation of Active Genes in Fungi.</title>
        <authorList>
            <consortium name="DOE Joint Genome Institute"/>
            <person name="Mondo S.J."/>
            <person name="Dannebaum R.O."/>
            <person name="Kuo R.C."/>
            <person name="Labutti K."/>
            <person name="Haridas S."/>
            <person name="Kuo A."/>
            <person name="Salamov A."/>
            <person name="Ahrendt S.R."/>
            <person name="Lipzen A."/>
            <person name="Sullivan W."/>
            <person name="Andreopoulos W.B."/>
            <person name="Clum A."/>
            <person name="Lindquist E."/>
            <person name="Daum C."/>
            <person name="Ramamoorthy G.K."/>
            <person name="Gryganskyi A."/>
            <person name="Culley D."/>
            <person name="Magnuson J.K."/>
            <person name="James T.Y."/>
            <person name="O'Malley M.A."/>
            <person name="Stajich J.E."/>
            <person name="Spatafora J.W."/>
            <person name="Visel A."/>
            <person name="Grigoriev I.V."/>
        </authorList>
    </citation>
    <scope>NUCLEOTIDE SEQUENCE [LARGE SCALE GENOMIC DNA]</scope>
    <source>
        <strain evidence="2 3">CBS 931.73</strain>
    </source>
</reference>
<sequence length="449" mass="51390">MVNKLVSYSVVSISANLTFPSRDKPYGTKSQLLDRLHILVTMIALQLPYNYNYPTITLRLPLFHADWDFFALISVSHQLLVSKTLVWLKYMAKQSRKLEDSSVESAPITEELETSKPCSKNIYKLDICHHTAPDLTGIHQPQLAHSYETYPEFAVALKTGRDVVASRCPIQTSTFLSRVKNLIVIAESSEVSLGDIPVYDVYSSTQKPYRKSRRSPQLEYLGNKTHSLKKRESDAIVIDQDSLGWKLDAHKNIPGMRLLYEKFPNAECRPPLSWIKHCFHWSTTAFDRYHDCWGGDIRLALCLRDAGVLLQGQSGFHSDPPNTKFSFKDRDPCERPITFHHLLPHQVQLLYEADKKMHGDVTYSDVVDRFSRLKSNITSQHDRPGHDYKTLTISLAECQAQCENDKLCQSWSHSNGSCKLKDSMPDMTEVKDEKTFTNSYPLHYTCANR</sequence>
<comment type="caution">
    <text evidence="2">The sequence shown here is derived from an EMBL/GenBank/DDBJ whole genome shotgun (WGS) entry which is preliminary data.</text>
</comment>
<accession>A0A1Y1WQS1</accession>
<dbReference type="Proteomes" id="UP000193498">
    <property type="component" value="Unassembled WGS sequence"/>
</dbReference>
<protein>
    <recommendedName>
        <fullName evidence="1">Apple domain-containing protein</fullName>
    </recommendedName>
</protein>
<keyword evidence="3" id="KW-1185">Reference proteome</keyword>
<dbReference type="SUPFAM" id="SSF57414">
    <property type="entry name" value="Hairpin loop containing domain-like"/>
    <property type="match status" value="1"/>
</dbReference>
<dbReference type="Pfam" id="PF14295">
    <property type="entry name" value="PAN_4"/>
    <property type="match status" value="1"/>
</dbReference>
<dbReference type="OrthoDB" id="414175at2759"/>
<gene>
    <name evidence="2" type="ORF">K493DRAFT_393760</name>
</gene>
<evidence type="ECO:0000259" key="1">
    <source>
        <dbReference type="Pfam" id="PF14295"/>
    </source>
</evidence>
<feature type="domain" description="Apple" evidence="1">
    <location>
        <begin position="381"/>
        <end position="419"/>
    </location>
</feature>
<dbReference type="STRING" id="1314790.A0A1Y1WQS1"/>